<keyword evidence="1" id="KW-0812">Transmembrane</keyword>
<name>A0ABW8N9B2_9MICC</name>
<protein>
    <submittedName>
        <fullName evidence="2">Uncharacterized protein</fullName>
    </submittedName>
</protein>
<reference evidence="2 3" key="1">
    <citation type="submission" date="2024-10" db="EMBL/GenBank/DDBJ databases">
        <title>Novel secondary metabolite-producing bacteria for plant disease control.</title>
        <authorList>
            <person name="Chevrette M."/>
        </authorList>
    </citation>
    <scope>NUCLEOTIDE SEQUENCE [LARGE SCALE GENOMIC DNA]</scope>
    <source>
        <strain evidence="2 3">J30 TE3557</strain>
    </source>
</reference>
<accession>A0ABW8N9B2</accession>
<dbReference type="EMBL" id="JBIYEW010000003">
    <property type="protein sequence ID" value="MFK4640147.1"/>
    <property type="molecule type" value="Genomic_DNA"/>
</dbReference>
<keyword evidence="1" id="KW-0472">Membrane</keyword>
<evidence type="ECO:0000313" key="2">
    <source>
        <dbReference type="EMBL" id="MFK4640147.1"/>
    </source>
</evidence>
<organism evidence="2 3">
    <name type="scientific">Paenarthrobacter histidinolovorans</name>
    <dbReference type="NCBI Taxonomy" id="43664"/>
    <lineage>
        <taxon>Bacteria</taxon>
        <taxon>Bacillati</taxon>
        <taxon>Actinomycetota</taxon>
        <taxon>Actinomycetes</taxon>
        <taxon>Micrococcales</taxon>
        <taxon>Micrococcaceae</taxon>
        <taxon>Paenarthrobacter</taxon>
    </lineage>
</organism>
<gene>
    <name evidence="2" type="ORF">ABIA52_003036</name>
</gene>
<dbReference type="RefSeq" id="WP_404594898.1">
    <property type="nucleotide sequence ID" value="NZ_JBIYEW010000003.1"/>
</dbReference>
<keyword evidence="1" id="KW-1133">Transmembrane helix</keyword>
<sequence length="91" mass="10375">MTLGLVFIAIGLVWLPFRKWIARRQHWISSQMFGRKLPIYDAESLEADSELQEERVRGIEMLGVFFCSVLIVGGLLIVVLTLVFRPPWSGA</sequence>
<evidence type="ECO:0000313" key="3">
    <source>
        <dbReference type="Proteomes" id="UP001620520"/>
    </source>
</evidence>
<evidence type="ECO:0000256" key="1">
    <source>
        <dbReference type="SAM" id="Phobius"/>
    </source>
</evidence>
<feature type="transmembrane region" description="Helical" evidence="1">
    <location>
        <begin position="61"/>
        <end position="84"/>
    </location>
</feature>
<comment type="caution">
    <text evidence="2">The sequence shown here is derived from an EMBL/GenBank/DDBJ whole genome shotgun (WGS) entry which is preliminary data.</text>
</comment>
<keyword evidence="3" id="KW-1185">Reference proteome</keyword>
<dbReference type="Proteomes" id="UP001620520">
    <property type="component" value="Unassembled WGS sequence"/>
</dbReference>
<proteinExistence type="predicted"/>